<evidence type="ECO:0000313" key="2">
    <source>
        <dbReference type="EMBL" id="MVQ28987.1"/>
    </source>
</evidence>
<protein>
    <submittedName>
        <fullName evidence="2">Uncharacterized protein</fullName>
    </submittedName>
</protein>
<proteinExistence type="predicted"/>
<evidence type="ECO:0000256" key="1">
    <source>
        <dbReference type="SAM" id="MobiDB-lite"/>
    </source>
</evidence>
<dbReference type="EMBL" id="WSEL01000003">
    <property type="protein sequence ID" value="MVQ28987.1"/>
    <property type="molecule type" value="Genomic_DNA"/>
</dbReference>
<feature type="region of interest" description="Disordered" evidence="1">
    <location>
        <begin position="29"/>
        <end position="67"/>
    </location>
</feature>
<evidence type="ECO:0000313" key="3">
    <source>
        <dbReference type="Proteomes" id="UP000469385"/>
    </source>
</evidence>
<gene>
    <name evidence="2" type="ORF">GON04_06005</name>
</gene>
<dbReference type="Proteomes" id="UP000469385">
    <property type="component" value="Unassembled WGS sequence"/>
</dbReference>
<name>A0A6N8IQ64_9BURK</name>
<keyword evidence="3" id="KW-1185">Reference proteome</keyword>
<organism evidence="2 3">
    <name type="scientific">Ramlibacter pinisoli</name>
    <dbReference type="NCBI Taxonomy" id="2682844"/>
    <lineage>
        <taxon>Bacteria</taxon>
        <taxon>Pseudomonadati</taxon>
        <taxon>Pseudomonadota</taxon>
        <taxon>Betaproteobacteria</taxon>
        <taxon>Burkholderiales</taxon>
        <taxon>Comamonadaceae</taxon>
        <taxon>Ramlibacter</taxon>
    </lineage>
</organism>
<feature type="compositionally biased region" description="Basic and acidic residues" evidence="1">
    <location>
        <begin position="29"/>
        <end position="45"/>
    </location>
</feature>
<sequence>MPATPAHQDPLQDNWRLEELTPDVRRRLFERAPQRTGVLRDRREGPTPPLPPRSTEHPQAACAWARR</sequence>
<accession>A0A6N8IQ64</accession>
<dbReference type="AlphaFoldDB" id="A0A6N8IQ64"/>
<comment type="caution">
    <text evidence="2">The sequence shown here is derived from an EMBL/GenBank/DDBJ whole genome shotgun (WGS) entry which is preliminary data.</text>
</comment>
<reference evidence="2 3" key="1">
    <citation type="submission" date="2019-12" db="EMBL/GenBank/DDBJ databases">
        <authorList>
            <person name="Huq M.A."/>
        </authorList>
    </citation>
    <scope>NUCLEOTIDE SEQUENCE [LARGE SCALE GENOMIC DNA]</scope>
    <source>
        <strain evidence="2 3">MAH-25</strain>
    </source>
</reference>
<dbReference type="RefSeq" id="WP_157397037.1">
    <property type="nucleotide sequence ID" value="NZ_WSEL01000003.1"/>
</dbReference>